<dbReference type="EMBL" id="BAABBP010000030">
    <property type="protein sequence ID" value="GAA4002097.1"/>
    <property type="molecule type" value="Genomic_DNA"/>
</dbReference>
<sequence length="355" mass="38078">MEFTFTQDQTAFRDSVSRFLMTEAPPEMLREVWDTDSGRSPALRKKIAEQGLTALSVPEEEGGLGLGDVDWSLMTQELGYYAIPDSLIDTAYIAAGLLATLPAGHAARAAWLPRIVDGSARIAVGHPVNPWVADAHLADLLLLPHATPQGLEVHAVPASQVQVQTERSIDASRRLSTVQWQPGDATRIADAATGQALWDEALERGALAVAGELIGLSQRMLDLTVDYAGQRKQFGKPIGAFQAVKHHLADVFTAIEFAKPVLYRAAAALATKDASTSARVAHAKLACGEAALLAARKGIQVHGAMGYTWEVDLQMFMKRAWALNGAWGDRAFHQERLGAALFTDGAPLGAGATFH</sequence>
<dbReference type="SUPFAM" id="SSF47203">
    <property type="entry name" value="Acyl-CoA dehydrogenase C-terminal domain-like"/>
    <property type="match status" value="1"/>
</dbReference>
<protein>
    <submittedName>
        <fullName evidence="8">Acyl-CoA dehydrogenase family protein</fullName>
    </submittedName>
</protein>
<evidence type="ECO:0000259" key="6">
    <source>
        <dbReference type="Pfam" id="PF00441"/>
    </source>
</evidence>
<dbReference type="InterPro" id="IPR009075">
    <property type="entry name" value="AcylCo_DH/oxidase_C"/>
</dbReference>
<evidence type="ECO:0000256" key="5">
    <source>
        <dbReference type="ARBA" id="ARBA00023002"/>
    </source>
</evidence>
<organism evidence="8 9">
    <name type="scientific">Comamonas faecalis</name>
    <dbReference type="NCBI Taxonomy" id="1387849"/>
    <lineage>
        <taxon>Bacteria</taxon>
        <taxon>Pseudomonadati</taxon>
        <taxon>Pseudomonadota</taxon>
        <taxon>Betaproteobacteria</taxon>
        <taxon>Burkholderiales</taxon>
        <taxon>Comamonadaceae</taxon>
        <taxon>Comamonas</taxon>
    </lineage>
</organism>
<evidence type="ECO:0000313" key="9">
    <source>
        <dbReference type="Proteomes" id="UP001501627"/>
    </source>
</evidence>
<dbReference type="Proteomes" id="UP001501627">
    <property type="component" value="Unassembled WGS sequence"/>
</dbReference>
<dbReference type="Gene3D" id="1.10.540.10">
    <property type="entry name" value="Acyl-CoA dehydrogenase/oxidase, N-terminal domain"/>
    <property type="match status" value="1"/>
</dbReference>
<dbReference type="InterPro" id="IPR009100">
    <property type="entry name" value="AcylCoA_DH/oxidase_NM_dom_sf"/>
</dbReference>
<evidence type="ECO:0000256" key="3">
    <source>
        <dbReference type="ARBA" id="ARBA00022630"/>
    </source>
</evidence>
<dbReference type="PANTHER" id="PTHR43884">
    <property type="entry name" value="ACYL-COA DEHYDROGENASE"/>
    <property type="match status" value="1"/>
</dbReference>
<reference evidence="9" key="1">
    <citation type="journal article" date="2019" name="Int. J. Syst. Evol. Microbiol.">
        <title>The Global Catalogue of Microorganisms (GCM) 10K type strain sequencing project: providing services to taxonomists for standard genome sequencing and annotation.</title>
        <authorList>
            <consortium name="The Broad Institute Genomics Platform"/>
            <consortium name="The Broad Institute Genome Sequencing Center for Infectious Disease"/>
            <person name="Wu L."/>
            <person name="Ma J."/>
        </authorList>
    </citation>
    <scope>NUCLEOTIDE SEQUENCE [LARGE SCALE GENOMIC DNA]</scope>
    <source>
        <strain evidence="9">JCM 17561</strain>
    </source>
</reference>
<feature type="domain" description="Acyl-CoA dehydrogenase/oxidase N-terminal" evidence="7">
    <location>
        <begin position="6"/>
        <end position="118"/>
    </location>
</feature>
<dbReference type="SUPFAM" id="SSF56645">
    <property type="entry name" value="Acyl-CoA dehydrogenase NM domain-like"/>
    <property type="match status" value="1"/>
</dbReference>
<evidence type="ECO:0000256" key="4">
    <source>
        <dbReference type="ARBA" id="ARBA00022827"/>
    </source>
</evidence>
<comment type="similarity">
    <text evidence="2">Belongs to the acyl-CoA dehydrogenase family.</text>
</comment>
<keyword evidence="4" id="KW-0274">FAD</keyword>
<feature type="domain" description="Acyl-CoA dehydrogenase/oxidase C-terminal" evidence="6">
    <location>
        <begin position="196"/>
        <end position="337"/>
    </location>
</feature>
<dbReference type="PANTHER" id="PTHR43884:SF20">
    <property type="entry name" value="ACYL-COA DEHYDROGENASE FADE28"/>
    <property type="match status" value="1"/>
</dbReference>
<evidence type="ECO:0000259" key="7">
    <source>
        <dbReference type="Pfam" id="PF02771"/>
    </source>
</evidence>
<dbReference type="Gene3D" id="1.20.140.10">
    <property type="entry name" value="Butyryl-CoA Dehydrogenase, subunit A, domain 3"/>
    <property type="match status" value="1"/>
</dbReference>
<keyword evidence="3" id="KW-0285">Flavoprotein</keyword>
<accession>A0ABP7RTU8</accession>
<dbReference type="Pfam" id="PF02771">
    <property type="entry name" value="Acyl-CoA_dh_N"/>
    <property type="match status" value="1"/>
</dbReference>
<dbReference type="Pfam" id="PF00441">
    <property type="entry name" value="Acyl-CoA_dh_1"/>
    <property type="match status" value="1"/>
</dbReference>
<evidence type="ECO:0000256" key="1">
    <source>
        <dbReference type="ARBA" id="ARBA00001974"/>
    </source>
</evidence>
<keyword evidence="5" id="KW-0560">Oxidoreductase</keyword>
<comment type="caution">
    <text evidence="8">The sequence shown here is derived from an EMBL/GenBank/DDBJ whole genome shotgun (WGS) entry which is preliminary data.</text>
</comment>
<dbReference type="InterPro" id="IPR037069">
    <property type="entry name" value="AcylCoA_DH/ox_N_sf"/>
</dbReference>
<evidence type="ECO:0000256" key="2">
    <source>
        <dbReference type="ARBA" id="ARBA00009347"/>
    </source>
</evidence>
<dbReference type="InterPro" id="IPR036250">
    <property type="entry name" value="AcylCo_DH-like_C"/>
</dbReference>
<name>A0ABP7RTU8_9BURK</name>
<keyword evidence="9" id="KW-1185">Reference proteome</keyword>
<evidence type="ECO:0000313" key="8">
    <source>
        <dbReference type="EMBL" id="GAA4002097.1"/>
    </source>
</evidence>
<proteinExistence type="inferred from homology"/>
<comment type="cofactor">
    <cofactor evidence="1">
        <name>FAD</name>
        <dbReference type="ChEBI" id="CHEBI:57692"/>
    </cofactor>
</comment>
<dbReference type="RefSeq" id="WP_103044864.1">
    <property type="nucleotide sequence ID" value="NZ_BAABBP010000030.1"/>
</dbReference>
<gene>
    <name evidence="8" type="ORF">GCM10022279_27510</name>
</gene>
<dbReference type="InterPro" id="IPR013786">
    <property type="entry name" value="AcylCoA_DH/ox_N"/>
</dbReference>